<dbReference type="UniPathway" id="UPA00545">
    <property type="reaction ID" value="UER00824"/>
</dbReference>
<accession>A0A199VAW8</accession>
<dbReference type="InterPro" id="IPR012334">
    <property type="entry name" value="Pectin_lyas_fold"/>
</dbReference>
<dbReference type="PANTHER" id="PTHR31683:SF208">
    <property type="entry name" value="PECTATE LYASE"/>
    <property type="match status" value="1"/>
</dbReference>
<dbReference type="GO" id="GO:0030570">
    <property type="term" value="F:pectate lyase activity"/>
    <property type="evidence" value="ECO:0007669"/>
    <property type="project" value="UniProtKB-EC"/>
</dbReference>
<dbReference type="InterPro" id="IPR002022">
    <property type="entry name" value="Pec_lyase"/>
</dbReference>
<proteinExistence type="inferred from homology"/>
<dbReference type="GO" id="GO:0046872">
    <property type="term" value="F:metal ion binding"/>
    <property type="evidence" value="ECO:0007669"/>
    <property type="project" value="UniProtKB-KW"/>
</dbReference>
<keyword evidence="6" id="KW-0732">Signal</keyword>
<keyword evidence="8" id="KW-0325">Glycoprotein</keyword>
<evidence type="ECO:0000259" key="11">
    <source>
        <dbReference type="SMART" id="SM00656"/>
    </source>
</evidence>
<evidence type="ECO:0000256" key="6">
    <source>
        <dbReference type="ARBA" id="ARBA00022729"/>
    </source>
</evidence>
<feature type="domain" description="Pectate lyase" evidence="11">
    <location>
        <begin position="166"/>
        <end position="363"/>
    </location>
</feature>
<dbReference type="SUPFAM" id="SSF51126">
    <property type="entry name" value="Pectin lyase-like"/>
    <property type="match status" value="1"/>
</dbReference>
<dbReference type="GO" id="GO:0045490">
    <property type="term" value="P:pectin catabolic process"/>
    <property type="evidence" value="ECO:0007669"/>
    <property type="project" value="UniProtKB-UniPathway"/>
</dbReference>
<dbReference type="AlphaFoldDB" id="A0A199VAW8"/>
<evidence type="ECO:0000256" key="3">
    <source>
        <dbReference type="ARBA" id="ARBA00010980"/>
    </source>
</evidence>
<dbReference type="InterPro" id="IPR045032">
    <property type="entry name" value="PEL"/>
</dbReference>
<organism evidence="12 13">
    <name type="scientific">Ananas comosus</name>
    <name type="common">Pineapple</name>
    <name type="synonym">Ananas ananas</name>
    <dbReference type="NCBI Taxonomy" id="4615"/>
    <lineage>
        <taxon>Eukaryota</taxon>
        <taxon>Viridiplantae</taxon>
        <taxon>Streptophyta</taxon>
        <taxon>Embryophyta</taxon>
        <taxon>Tracheophyta</taxon>
        <taxon>Spermatophyta</taxon>
        <taxon>Magnoliopsida</taxon>
        <taxon>Liliopsida</taxon>
        <taxon>Poales</taxon>
        <taxon>Bromeliaceae</taxon>
        <taxon>Bromelioideae</taxon>
        <taxon>Ananas</taxon>
    </lineage>
</organism>
<reference evidence="12 13" key="1">
    <citation type="journal article" date="2016" name="DNA Res.">
        <title>The draft genome of MD-2 pineapple using hybrid error correction of long reads.</title>
        <authorList>
            <person name="Redwan R.M."/>
            <person name="Saidin A."/>
            <person name="Kumar S.V."/>
        </authorList>
    </citation>
    <scope>NUCLEOTIDE SEQUENCE [LARGE SCALE GENOMIC DNA]</scope>
    <source>
        <strain evidence="13">cv. MD2</strain>
        <tissue evidence="12">Leaf</tissue>
    </source>
</reference>
<name>A0A199VAW8_ANACO</name>
<evidence type="ECO:0000256" key="5">
    <source>
        <dbReference type="ARBA" id="ARBA00022723"/>
    </source>
</evidence>
<dbReference type="STRING" id="4615.A0A199VAW8"/>
<dbReference type="Pfam" id="PF04431">
    <property type="entry name" value="Pec_lyase_N"/>
    <property type="match status" value="1"/>
</dbReference>
<evidence type="ECO:0000256" key="4">
    <source>
        <dbReference type="ARBA" id="ARBA00012272"/>
    </source>
</evidence>
<keyword evidence="9 10" id="KW-0456">Lyase</keyword>
<comment type="pathway">
    <text evidence="2 10">Glycan metabolism; pectin degradation; 2-dehydro-3-deoxy-D-gluconate from pectin: step 2/5.</text>
</comment>
<evidence type="ECO:0000256" key="2">
    <source>
        <dbReference type="ARBA" id="ARBA00005220"/>
    </source>
</evidence>
<protein>
    <recommendedName>
        <fullName evidence="4 10">Pectate lyase</fullName>
        <ecNumber evidence="4 10">4.2.2.2</ecNumber>
    </recommendedName>
</protein>
<evidence type="ECO:0000256" key="1">
    <source>
        <dbReference type="ARBA" id="ARBA00000695"/>
    </source>
</evidence>
<evidence type="ECO:0000256" key="7">
    <source>
        <dbReference type="ARBA" id="ARBA00022837"/>
    </source>
</evidence>
<dbReference type="Gene3D" id="2.160.20.10">
    <property type="entry name" value="Single-stranded right-handed beta-helix, Pectin lyase-like"/>
    <property type="match status" value="1"/>
</dbReference>
<comment type="cofactor">
    <cofactor evidence="10">
        <name>Ca(2+)</name>
        <dbReference type="ChEBI" id="CHEBI:29108"/>
    </cofactor>
    <text evidence="10">Binds 1 Ca(2+) ion. Required for its activity.</text>
</comment>
<comment type="similarity">
    <text evidence="3 10">Belongs to the polysaccharide lyase 1 family.</text>
</comment>
<dbReference type="InterPro" id="IPR018082">
    <property type="entry name" value="AmbAllergen"/>
</dbReference>
<keyword evidence="7 10" id="KW-0106">Calcium</keyword>
<evidence type="ECO:0000313" key="12">
    <source>
        <dbReference type="EMBL" id="OAY74252.1"/>
    </source>
</evidence>
<dbReference type="Pfam" id="PF00544">
    <property type="entry name" value="Pectate_lyase_4"/>
    <property type="match status" value="1"/>
</dbReference>
<sequence length="686" mass="74714">MESLQNCEPDRRGLFFFFAVFLAFAAVSYASVEDDEYWRKRAEVAEARARAAYNPDPESVTNSFNRAVHRVLEANSTRRSLRGYAGKCLATNPIDRCWRCRKNWGRHRKRLASCVKGFGHHTTGGKDGRFYVVTDSSDNELINPRPGTLRYAVIRSEPLWIVFARDMTIRLSEELIVNSNKTIDGRGARVAIANGAQITIQNVHNIIIHNIRIKNIKAASGATIRDSPEHFGQRMQSDGDGISVLGSSDIWIDHVSMSNCADGIIDVIDGSTAVTISNSHFAHQNNVMLFGATDSAQKDTIMQITVAFNHFGRHLIQRMPRCRWGFAHVVNNDYTYWEMYAIGGSQNPTIISQGNRYKADPNNRAAGEVTKREYTPEEVWRHWTWRSEGDVMQNGAYFIESGPPSKRSFLRSDFLKAKSGKSVGRLTRFSGVLKCQIVGGVGPGVVVDGVGEVVGEVLDRALAGHDGLHEEAEHGEHGQPAVLDLLHLQFCEGLRVIGQPQRVEAAAGVERIGHLTERAPGHPVPLDGTHEDHLARPDRQDALRVDQAGVAQVVQAALAEDLRAGLEPHGLAELHAVARQQLREHAAERAEHRPAAVDDLQLAFFAKVSGSADSPAVGRGLAGERAEVLHAVRAVPGAAGGGGRLGPANGLAHGDAALAEDVGGGRGASFTAVPARRGTTRPLSQP</sequence>
<gene>
    <name evidence="12" type="ORF">ACMD2_17510</name>
</gene>
<dbReference type="InterPro" id="IPR007524">
    <property type="entry name" value="Pec_lyase_N"/>
</dbReference>
<comment type="catalytic activity">
    <reaction evidence="1 10">
        <text>Eliminative cleavage of (1-&gt;4)-alpha-D-galacturonan to give oligosaccharides with 4-deoxy-alpha-D-galact-4-enuronosyl groups at their non-reducing ends.</text>
        <dbReference type="EC" id="4.2.2.2"/>
    </reaction>
</comment>
<dbReference type="InterPro" id="IPR011050">
    <property type="entry name" value="Pectin_lyase_fold/virulence"/>
</dbReference>
<dbReference type="EC" id="4.2.2.2" evidence="4 10"/>
<evidence type="ECO:0000256" key="10">
    <source>
        <dbReference type="RuleBase" id="RU361123"/>
    </source>
</evidence>
<evidence type="ECO:0000313" key="13">
    <source>
        <dbReference type="Proteomes" id="UP000092600"/>
    </source>
</evidence>
<dbReference type="PANTHER" id="PTHR31683">
    <property type="entry name" value="PECTATE LYASE 18-RELATED"/>
    <property type="match status" value="1"/>
</dbReference>
<dbReference type="SMART" id="SM00656">
    <property type="entry name" value="Amb_all"/>
    <property type="match status" value="1"/>
</dbReference>
<dbReference type="Proteomes" id="UP000092600">
    <property type="component" value="Unassembled WGS sequence"/>
</dbReference>
<keyword evidence="5 10" id="KW-0479">Metal-binding</keyword>
<comment type="caution">
    <text evidence="12">The sequence shown here is derived from an EMBL/GenBank/DDBJ whole genome shotgun (WGS) entry which is preliminary data.</text>
</comment>
<evidence type="ECO:0000256" key="9">
    <source>
        <dbReference type="ARBA" id="ARBA00023239"/>
    </source>
</evidence>
<dbReference type="PRINTS" id="PR00807">
    <property type="entry name" value="AMBALLERGEN"/>
</dbReference>
<dbReference type="EMBL" id="LSRQ01002452">
    <property type="protein sequence ID" value="OAY74252.1"/>
    <property type="molecule type" value="Genomic_DNA"/>
</dbReference>
<evidence type="ECO:0000256" key="8">
    <source>
        <dbReference type="ARBA" id="ARBA00023180"/>
    </source>
</evidence>